<gene>
    <name evidence="1" type="ORF">I4F81_008245</name>
</gene>
<evidence type="ECO:0000313" key="1">
    <source>
        <dbReference type="EMBL" id="KAK1865720.1"/>
    </source>
</evidence>
<keyword evidence="2" id="KW-1185">Reference proteome</keyword>
<name>A0ACC3C6I2_PYRYE</name>
<sequence length="595" mass="61511">MTSPAAWPIRPLDGVSAPPAAVVGPAGTYLPPLRRPAAAGQLPLTHAATGRPSLYSSMRLPAAALSRPEQANALPLDANGASAAFYHRPADGLDPAVGLTPPFTPTTVTPQPLSSAWRADVWHPAPASGTVAPGAEMYSSAPVPPSLGRGVRGPSSSAVGGSSMKRVGAPAEHQSSWLHGPHYLSELPDYMPSVPLRHPGPAPAPPAALATQLKPLWPPASAVLPVLSTQPDPRAPRMDADLFSHPTSRAPAGHGSGTLRFPSLLALPSARVGWTPQQRQEQELEELLSSQGDTEQLQDNPLGSFPEVHHRPRVTCPAPPLVAPLMTGVNLPSTYPRTARQQVPWWSSPRAPIDEQHPAPPVALGLPTLSTTTSGGSALNGVDQNVGGSHPASGMFGAPVSFLTASGAAGGSGYGGSSRRAFTDDSCAVDSMRQRSSSDTCFSAGGVAMPAAVADVFHTPPTAAQSPLPAVFPVSRQRVTWTADLRRRFEKALDLAGGIRVATPTAVLDAMTAAADADGVVLPLTRQSVASFLQRQRKRRRDAAAAAAAAARGARAFSGDAPVGGVLTARETTPAMAAASLSRVCMAPYRMLPMT</sequence>
<reference evidence="1" key="1">
    <citation type="submission" date="2019-11" db="EMBL/GenBank/DDBJ databases">
        <title>Nori genome reveals adaptations in red seaweeds to the harsh intertidal environment.</title>
        <authorList>
            <person name="Wang D."/>
            <person name="Mao Y."/>
        </authorList>
    </citation>
    <scope>NUCLEOTIDE SEQUENCE</scope>
    <source>
        <tissue evidence="1">Gametophyte</tissue>
    </source>
</reference>
<comment type="caution">
    <text evidence="1">The sequence shown here is derived from an EMBL/GenBank/DDBJ whole genome shotgun (WGS) entry which is preliminary data.</text>
</comment>
<protein>
    <submittedName>
        <fullName evidence="1">Uncharacterized protein</fullName>
    </submittedName>
</protein>
<accession>A0ACC3C6I2</accession>
<evidence type="ECO:0000313" key="2">
    <source>
        <dbReference type="Proteomes" id="UP000798662"/>
    </source>
</evidence>
<dbReference type="Proteomes" id="UP000798662">
    <property type="component" value="Chromosome 2"/>
</dbReference>
<dbReference type="EMBL" id="CM020619">
    <property type="protein sequence ID" value="KAK1865720.1"/>
    <property type="molecule type" value="Genomic_DNA"/>
</dbReference>
<proteinExistence type="predicted"/>
<organism evidence="1 2">
    <name type="scientific">Pyropia yezoensis</name>
    <name type="common">Susabi-nori</name>
    <name type="synonym">Porphyra yezoensis</name>
    <dbReference type="NCBI Taxonomy" id="2788"/>
    <lineage>
        <taxon>Eukaryota</taxon>
        <taxon>Rhodophyta</taxon>
        <taxon>Bangiophyceae</taxon>
        <taxon>Bangiales</taxon>
        <taxon>Bangiaceae</taxon>
        <taxon>Pyropia</taxon>
    </lineage>
</organism>